<sequence>MPYKLIFPGPYRKREKEFLKKHPDLRDRYFKTLLLLEQNPMHPSLRLHPLKGRLTGLHSASISMQYRISLELEIREQTIVFVAVGSHGEVY</sequence>
<dbReference type="EMBL" id="QJPH01000184">
    <property type="protein sequence ID" value="PZN83549.1"/>
    <property type="molecule type" value="Genomic_DNA"/>
</dbReference>
<organism evidence="1 2">
    <name type="scientific">Candidatus Methylumidiphilus alinenensis</name>
    <dbReference type="NCBI Taxonomy" id="2202197"/>
    <lineage>
        <taxon>Bacteria</taxon>
        <taxon>Pseudomonadati</taxon>
        <taxon>Pseudomonadota</taxon>
        <taxon>Gammaproteobacteria</taxon>
        <taxon>Methylococcales</taxon>
        <taxon>Candidatus Methylumidiphilus</taxon>
    </lineage>
</organism>
<protein>
    <submittedName>
        <fullName evidence="1">Plasmid stabilization protein</fullName>
    </submittedName>
</protein>
<evidence type="ECO:0000313" key="2">
    <source>
        <dbReference type="Proteomes" id="UP000249396"/>
    </source>
</evidence>
<name>A0A2W4RQ27_9GAMM</name>
<dbReference type="Gene3D" id="3.30.2310.20">
    <property type="entry name" value="RelE-like"/>
    <property type="match status" value="1"/>
</dbReference>
<evidence type="ECO:0000313" key="1">
    <source>
        <dbReference type="EMBL" id="PZN83549.1"/>
    </source>
</evidence>
<dbReference type="AlphaFoldDB" id="A0A2W4RQ27"/>
<reference evidence="1 2" key="1">
    <citation type="journal article" date="2018" name="Aquat. Microb. Ecol.">
        <title>Gammaproteobacterial methanotrophs dominate.</title>
        <authorList>
            <person name="Rissanen A.J."/>
            <person name="Saarenheimo J."/>
            <person name="Tiirola M."/>
            <person name="Peura S."/>
            <person name="Aalto S.L."/>
            <person name="Karvinen A."/>
            <person name="Nykanen H."/>
        </authorList>
    </citation>
    <scope>NUCLEOTIDE SEQUENCE [LARGE SCALE GENOMIC DNA]</scope>
    <source>
        <strain evidence="1">AMbin10</strain>
    </source>
</reference>
<dbReference type="Proteomes" id="UP000249396">
    <property type="component" value="Unassembled WGS sequence"/>
</dbReference>
<gene>
    <name evidence="1" type="ORF">DM484_04125</name>
</gene>
<comment type="caution">
    <text evidence="1">The sequence shown here is derived from an EMBL/GenBank/DDBJ whole genome shotgun (WGS) entry which is preliminary data.</text>
</comment>
<dbReference type="SUPFAM" id="SSF143011">
    <property type="entry name" value="RelE-like"/>
    <property type="match status" value="1"/>
</dbReference>
<dbReference type="InterPro" id="IPR035093">
    <property type="entry name" value="RelE/ParE_toxin_dom_sf"/>
</dbReference>
<proteinExistence type="predicted"/>
<accession>A0A2W4RQ27</accession>